<evidence type="ECO:0000313" key="2">
    <source>
        <dbReference type="EMBL" id="AAS63587.1"/>
    </source>
</evidence>
<name>A0A0H2W917_YERPE</name>
<gene>
    <name evidence="2" type="primary">fabG11</name>
    <name evidence="2" type="ordered locus">YP_3426</name>
</gene>
<dbReference type="InterPro" id="IPR036291">
    <property type="entry name" value="NAD(P)-bd_dom_sf"/>
</dbReference>
<proteinExistence type="predicted"/>
<dbReference type="Proteomes" id="UP000001019">
    <property type="component" value="Chromosome"/>
</dbReference>
<dbReference type="PANTHER" id="PTHR43781">
    <property type="entry name" value="SACCHAROPINE DEHYDROGENASE"/>
    <property type="match status" value="1"/>
</dbReference>
<dbReference type="AlphaFoldDB" id="A0A0H2W917"/>
<dbReference type="KEGG" id="ypm:YP_3426"/>
<dbReference type="PANTHER" id="PTHR43781:SF1">
    <property type="entry name" value="SACCHAROPINE DEHYDROGENASE"/>
    <property type="match status" value="1"/>
</dbReference>
<feature type="domain" description="NAD-dependent epimerase/dehydratase" evidence="1">
    <location>
        <begin position="13"/>
        <end position="86"/>
    </location>
</feature>
<dbReference type="SUPFAM" id="SSF51735">
    <property type="entry name" value="NAD(P)-binding Rossmann-fold domains"/>
    <property type="match status" value="1"/>
</dbReference>
<dbReference type="HOGENOM" id="CLU_044850_0_0_6"/>
<reference evidence="3" key="1">
    <citation type="journal article" date="2004" name="DNA Res.">
        <title>Complete genome sequence of Yersinia pestis strain 91001, an isolate avirulent to humans.</title>
        <authorList>
            <person name="Song Y."/>
            <person name="Tong Z."/>
            <person name="Wang J."/>
            <person name="Wang L."/>
            <person name="Guo Z."/>
            <person name="Han Y."/>
            <person name="Zhang J."/>
            <person name="Pei D."/>
            <person name="Zhou D."/>
            <person name="Qin H."/>
            <person name="Pang X."/>
            <person name="Han Y."/>
            <person name="Zhai J."/>
            <person name="Li M."/>
            <person name="Cui B."/>
            <person name="Qi Z."/>
            <person name="Jin L."/>
            <person name="Dai R."/>
            <person name="Chen F."/>
            <person name="Li S."/>
            <person name="Ye C."/>
            <person name="Du Z."/>
            <person name="Lin W."/>
            <person name="Wang J."/>
            <person name="Yu J."/>
            <person name="Yang H."/>
            <person name="Wang J."/>
            <person name="Huang P."/>
            <person name="Yang R."/>
        </authorList>
    </citation>
    <scope>NUCLEOTIDE SEQUENCE [LARGE SCALE GENOMIC DNA]</scope>
    <source>
        <strain evidence="3">91001 / Biovar Mediaevalis</strain>
    </source>
</reference>
<evidence type="ECO:0000259" key="1">
    <source>
        <dbReference type="Pfam" id="PF01370"/>
    </source>
</evidence>
<evidence type="ECO:0000313" key="3">
    <source>
        <dbReference type="Proteomes" id="UP000001019"/>
    </source>
</evidence>
<dbReference type="EnsemblBacteria" id="AAS63587">
    <property type="protein sequence ID" value="AAS63587"/>
    <property type="gene ID" value="YP_3426"/>
</dbReference>
<dbReference type="Gene3D" id="3.40.50.720">
    <property type="entry name" value="NAD(P)-binding Rossmann-like Domain"/>
    <property type="match status" value="1"/>
</dbReference>
<dbReference type="EMBL" id="AE017042">
    <property type="protein sequence ID" value="AAS63587.1"/>
    <property type="molecule type" value="Genomic_DNA"/>
</dbReference>
<accession>A0A0H2W917</accession>
<dbReference type="Pfam" id="PF01370">
    <property type="entry name" value="Epimerase"/>
    <property type="match status" value="1"/>
</dbReference>
<sequence length="362" mass="38977">MQRSAGMRQPKTILVVGGQGAVGQAAVTQLSQRGYWVITAGRREHPNHPHHIVFDLFDHKALADSCRQVDLVLNAAGPASDIEAHIALTALAEGKHYVDVAGDPVIERTLLVPMAASSSACVLGAGFIPGLAAMLPRYAVDCLSPVTQLTVYSGGIETFTPTSAHDFLSSQYTGRAQGKSGYVWYDGGLCKESLKKAVSIPTAQRLFDALPYFSFEHERLVTVHSLSHLAAYNLIADQRLLVGLGGEGGGAAQTLIAFSQQLTRQEGEQQHLFMVAKGLLAGQPAALQLQIRFTNSYQLTGTIAALAAHHVLCTHRVGLYWLTDLLPIKVLLSQLNALALFSHFHIHCQLDNNAVNFQEGAL</sequence>
<dbReference type="InterPro" id="IPR001509">
    <property type="entry name" value="Epimerase_deHydtase"/>
</dbReference>
<protein>
    <submittedName>
        <fullName evidence="2">Dehydrogenases with different specificities (Related to short-chain alcohol dehydrogenases)</fullName>
    </submittedName>
</protein>
<organism evidence="2 3">
    <name type="scientific">Yersinia pestis</name>
    <dbReference type="NCBI Taxonomy" id="632"/>
    <lineage>
        <taxon>Bacteria</taxon>
        <taxon>Pseudomonadati</taxon>
        <taxon>Pseudomonadota</taxon>
        <taxon>Gammaproteobacteria</taxon>
        <taxon>Enterobacterales</taxon>
        <taxon>Yersiniaceae</taxon>
        <taxon>Yersinia</taxon>
    </lineage>
</organism>